<evidence type="ECO:0000313" key="8">
    <source>
        <dbReference type="EMBL" id="KDQ15588.1"/>
    </source>
</evidence>
<name>A0A067MIH1_BOTB1</name>
<evidence type="ECO:0000259" key="6">
    <source>
        <dbReference type="Pfam" id="PF02884"/>
    </source>
</evidence>
<dbReference type="InterPro" id="IPR038970">
    <property type="entry name" value="Lyase_8"/>
</dbReference>
<evidence type="ECO:0000313" key="9">
    <source>
        <dbReference type="Proteomes" id="UP000027195"/>
    </source>
</evidence>
<feature type="signal peptide" evidence="4">
    <location>
        <begin position="1"/>
        <end position="23"/>
    </location>
</feature>
<evidence type="ECO:0000259" key="7">
    <source>
        <dbReference type="Pfam" id="PF08124"/>
    </source>
</evidence>
<dbReference type="InParanoid" id="A0A067MIH1"/>
<dbReference type="InterPro" id="IPR012970">
    <property type="entry name" value="Lyase_8_alpha_N"/>
</dbReference>
<gene>
    <name evidence="8" type="ORF">BOTBODRAFT_187056</name>
</gene>
<dbReference type="InterPro" id="IPR004103">
    <property type="entry name" value="Lyase_8_C"/>
</dbReference>
<dbReference type="InterPro" id="IPR008929">
    <property type="entry name" value="Chondroitin_lyas"/>
</dbReference>
<sequence length="792" mass="85568">MVASSRRLAIALAVGACTDLVRALPLHLRLHKPHTRLRRASSLPVQLSSDLDAVYEGRVSSILNGVGSVDSIDTWLSTQNANGTWPDFDYTSGCPARRANWPAGDHWSRVVALAAAYHGGLTNSSNSYVNSTTVRSSIDSAMDWWFGNDYEGVGCQEDGGTSKCPCGTPGMWNTNWFSNLILVPRSVGQVCLLLLKSTPPLSSTQLGNCTHFTSRSFGTFHTNTHGHLTGANALDVSSIGISSGLIQGNESVLTEAYGYIHNEVVVRNTPRADGIRGDGSFSQHSGILYDGNYGKDYTNDILDLELPAVGTQWEAGAAPRTAFSTLVDGFQWMMYRNILTDVLHWDFSVIGRMITFPVADGQASSSILINLTDVSQLGAQWNNSDIVQIVNRLNRKSGNANTGPNIGNRMFYDNDYMVHRGIGYVSTLKMFSSRTTSTECTNSQNPYGFHLSDGTTYTYLVGDEYEDISAAWDWELIPGTTVDYGATPLECDTTGQKGDQAFVGGASDGRVGVSAMRYVNPLTGSLSWQKSWFFFEGGVHKVMVAGVKSETDSPVYSVLDQRRQSGPVHIDGRPVAPGDVNVTRDGARSLWHANTGYTFDDGLTVSVSTGKRTGAWTDIGASLQPPVTVDLFAAYIQHDATNLDTPISYTVYPAIPRDTFASISASASVSAQETNSTKSPRSIADTSRIVTIQNDALISAAFDTKHTTVMAVFWAEDGGSVTIPIRPAYTVQSNRAVTLIVSLERRSFTVADPSQSLNDVTLTFQVDGLVANSVTVVFDDETLGKSVTQPLP</sequence>
<dbReference type="Gene3D" id="2.70.98.10">
    <property type="match status" value="1"/>
</dbReference>
<dbReference type="PANTHER" id="PTHR38481:SF1">
    <property type="entry name" value="HYALURONATE LYASE"/>
    <property type="match status" value="1"/>
</dbReference>
<organism evidence="8 9">
    <name type="scientific">Botryobasidium botryosum (strain FD-172 SS1)</name>
    <dbReference type="NCBI Taxonomy" id="930990"/>
    <lineage>
        <taxon>Eukaryota</taxon>
        <taxon>Fungi</taxon>
        <taxon>Dikarya</taxon>
        <taxon>Basidiomycota</taxon>
        <taxon>Agaricomycotina</taxon>
        <taxon>Agaricomycetes</taxon>
        <taxon>Cantharellales</taxon>
        <taxon>Botryobasidiaceae</taxon>
        <taxon>Botryobasidium</taxon>
    </lineage>
</organism>
<dbReference type="PANTHER" id="PTHR38481">
    <property type="entry name" value="HYALURONATE LYASE"/>
    <property type="match status" value="1"/>
</dbReference>
<dbReference type="GO" id="GO:0005576">
    <property type="term" value="C:extracellular region"/>
    <property type="evidence" value="ECO:0007669"/>
    <property type="project" value="InterPro"/>
</dbReference>
<reference evidence="9" key="1">
    <citation type="journal article" date="2014" name="Proc. Natl. Acad. Sci. U.S.A.">
        <title>Extensive sampling of basidiomycete genomes demonstrates inadequacy of the white-rot/brown-rot paradigm for wood decay fungi.</title>
        <authorList>
            <person name="Riley R."/>
            <person name="Salamov A.A."/>
            <person name="Brown D.W."/>
            <person name="Nagy L.G."/>
            <person name="Floudas D."/>
            <person name="Held B.W."/>
            <person name="Levasseur A."/>
            <person name="Lombard V."/>
            <person name="Morin E."/>
            <person name="Otillar R."/>
            <person name="Lindquist E.A."/>
            <person name="Sun H."/>
            <person name="LaButti K.M."/>
            <person name="Schmutz J."/>
            <person name="Jabbour D."/>
            <person name="Luo H."/>
            <person name="Baker S.E."/>
            <person name="Pisabarro A.G."/>
            <person name="Walton J.D."/>
            <person name="Blanchette R.A."/>
            <person name="Henrissat B."/>
            <person name="Martin F."/>
            <person name="Cullen D."/>
            <person name="Hibbett D.S."/>
            <person name="Grigoriev I.V."/>
        </authorList>
    </citation>
    <scope>NUCLEOTIDE SEQUENCE [LARGE SCALE GENOMIC DNA]</scope>
    <source>
        <strain evidence="9">FD-172 SS1</strain>
    </source>
</reference>
<dbReference type="OrthoDB" id="5980780at2759"/>
<dbReference type="AlphaFoldDB" id="A0A067MIH1"/>
<dbReference type="InterPro" id="IPR011013">
    <property type="entry name" value="Gal_mutarotase_sf_dom"/>
</dbReference>
<proteinExistence type="inferred from homology"/>
<dbReference type="SUPFAM" id="SSF49863">
    <property type="entry name" value="Hyaluronate lyase-like, C-terminal domain"/>
    <property type="match status" value="1"/>
</dbReference>
<dbReference type="InterPro" id="IPR011071">
    <property type="entry name" value="Lyase_8-like_C"/>
</dbReference>
<evidence type="ECO:0000259" key="5">
    <source>
        <dbReference type="Pfam" id="PF02278"/>
    </source>
</evidence>
<accession>A0A067MIH1</accession>
<dbReference type="Gene3D" id="2.60.220.10">
    <property type="entry name" value="Polysaccharide lyase family 8-like, C-terminal"/>
    <property type="match status" value="1"/>
</dbReference>
<dbReference type="SUPFAM" id="SSF48230">
    <property type="entry name" value="Chondroitin AC/alginate lyase"/>
    <property type="match status" value="1"/>
</dbReference>
<evidence type="ECO:0000256" key="4">
    <source>
        <dbReference type="SAM" id="SignalP"/>
    </source>
</evidence>
<dbReference type="InterPro" id="IPR003159">
    <property type="entry name" value="Lyase_8_central_dom"/>
</dbReference>
<feature type="domain" description="Polysaccharide lyase family 8 C-terminal" evidence="6">
    <location>
        <begin position="692"/>
        <end position="760"/>
    </location>
</feature>
<feature type="chain" id="PRO_5001644711" evidence="4">
    <location>
        <begin position="24"/>
        <end position="792"/>
    </location>
</feature>
<dbReference type="GO" id="GO:0030246">
    <property type="term" value="F:carbohydrate binding"/>
    <property type="evidence" value="ECO:0007669"/>
    <property type="project" value="InterPro"/>
</dbReference>
<keyword evidence="2 4" id="KW-0732">Signal</keyword>
<evidence type="ECO:0000256" key="1">
    <source>
        <dbReference type="ARBA" id="ARBA00006699"/>
    </source>
</evidence>
<dbReference type="Pfam" id="PF02884">
    <property type="entry name" value="Lyase_8_C"/>
    <property type="match status" value="1"/>
</dbReference>
<dbReference type="Gene3D" id="1.50.10.100">
    <property type="entry name" value="Chondroitin AC/alginate lyase"/>
    <property type="match status" value="1"/>
</dbReference>
<dbReference type="Pfam" id="PF08124">
    <property type="entry name" value="Lyase_8_N"/>
    <property type="match status" value="1"/>
</dbReference>
<dbReference type="GO" id="GO:0016837">
    <property type="term" value="F:carbon-oxygen lyase activity, acting on polysaccharides"/>
    <property type="evidence" value="ECO:0007669"/>
    <property type="project" value="UniProtKB-ARBA"/>
</dbReference>
<feature type="domain" description="Polysaccharide lyase 8 N-terminal alpha-helical" evidence="7">
    <location>
        <begin position="71"/>
        <end position="389"/>
    </location>
</feature>
<dbReference type="GO" id="GO:0005975">
    <property type="term" value="P:carbohydrate metabolic process"/>
    <property type="evidence" value="ECO:0007669"/>
    <property type="project" value="InterPro"/>
</dbReference>
<dbReference type="SUPFAM" id="SSF74650">
    <property type="entry name" value="Galactose mutarotase-like"/>
    <property type="match status" value="1"/>
</dbReference>
<evidence type="ECO:0000256" key="2">
    <source>
        <dbReference type="ARBA" id="ARBA00022729"/>
    </source>
</evidence>
<dbReference type="EMBL" id="KL198031">
    <property type="protein sequence ID" value="KDQ15588.1"/>
    <property type="molecule type" value="Genomic_DNA"/>
</dbReference>
<dbReference type="Proteomes" id="UP000027195">
    <property type="component" value="Unassembled WGS sequence"/>
</dbReference>
<feature type="domain" description="Polysaccharide lyase family 8 central" evidence="5">
    <location>
        <begin position="408"/>
        <end position="655"/>
    </location>
</feature>
<dbReference type="Pfam" id="PF02278">
    <property type="entry name" value="Lyase_8"/>
    <property type="match status" value="1"/>
</dbReference>
<keyword evidence="3 8" id="KW-0456">Lyase</keyword>
<dbReference type="HOGENOM" id="CLU_004172_3_0_1"/>
<dbReference type="InterPro" id="IPR014718">
    <property type="entry name" value="GH-type_carb-bd"/>
</dbReference>
<evidence type="ECO:0000256" key="3">
    <source>
        <dbReference type="ARBA" id="ARBA00023239"/>
    </source>
</evidence>
<keyword evidence="9" id="KW-1185">Reference proteome</keyword>
<comment type="similarity">
    <text evidence="1">Belongs to the polysaccharide lyase 8 family.</text>
</comment>
<protein>
    <submittedName>
        <fullName evidence="8">Polysaccharide lyase family 8 protein</fullName>
    </submittedName>
</protein>